<name>D3DXN2_CUPMC</name>
<sequence length="37" mass="4398">MPHNRHKLTTADPISAMSAKFYFYFFWHLTPLADREG</sequence>
<organism evidence="1 2">
    <name type="scientific">Cupriavidus metallidurans (strain ATCC 43123 / DSM 2839 / NBRC 102507 / CH34)</name>
    <name type="common">Ralstonia metallidurans</name>
    <dbReference type="NCBI Taxonomy" id="266264"/>
    <lineage>
        <taxon>Bacteria</taxon>
        <taxon>Pseudomonadati</taxon>
        <taxon>Pseudomonadota</taxon>
        <taxon>Betaproteobacteria</taxon>
        <taxon>Burkholderiales</taxon>
        <taxon>Burkholderiaceae</taxon>
        <taxon>Cupriavidus</taxon>
    </lineage>
</organism>
<dbReference type="Proteomes" id="UP000002429">
    <property type="component" value="Chromosome"/>
</dbReference>
<evidence type="ECO:0000313" key="2">
    <source>
        <dbReference type="Proteomes" id="UP000002429"/>
    </source>
</evidence>
<accession>D3DXN2</accession>
<dbReference type="KEGG" id="rme:Rmet_6435"/>
<evidence type="ECO:0000313" key="1">
    <source>
        <dbReference type="EMBL" id="ADC45052.1"/>
    </source>
</evidence>
<dbReference type="STRING" id="266264.Rmet_6435"/>
<keyword evidence="2" id="KW-1185">Reference proteome</keyword>
<dbReference type="EMBL" id="CP000352">
    <property type="protein sequence ID" value="ADC45052.1"/>
    <property type="molecule type" value="Genomic_DNA"/>
</dbReference>
<proteinExistence type="predicted"/>
<gene>
    <name evidence="1" type="ordered locus">Rmet_6435</name>
</gene>
<dbReference type="AlphaFoldDB" id="D3DXN2"/>
<protein>
    <submittedName>
        <fullName evidence="1">Uncharacterized protein</fullName>
    </submittedName>
</protein>
<dbReference type="HOGENOM" id="CLU_3347677_0_0_4"/>
<reference evidence="2" key="1">
    <citation type="journal article" date="2010" name="PLoS ONE">
        <title>The complete genome sequence of Cupriavidus metallidurans strain CH34, a master survivalist in harsh and anthropogenic environments.</title>
        <authorList>
            <person name="Janssen P.J."/>
            <person name="Van Houdt R."/>
            <person name="Moors H."/>
            <person name="Monsieurs P."/>
            <person name="Morin N."/>
            <person name="Michaux A."/>
            <person name="Benotmane M.A."/>
            <person name="Leys N."/>
            <person name="Vallaeys T."/>
            <person name="Lapidus A."/>
            <person name="Monchy S."/>
            <person name="Medigue C."/>
            <person name="Taghavi S."/>
            <person name="McCorkle S."/>
            <person name="Dunn J."/>
            <person name="van der Lelie D."/>
            <person name="Mergeay M."/>
        </authorList>
    </citation>
    <scope>NUCLEOTIDE SEQUENCE [LARGE SCALE GENOMIC DNA]</scope>
    <source>
        <strain evidence="2">ATCC 43123 / DSM 2839 / NBRC 102507 / CH34</strain>
    </source>
</reference>